<keyword evidence="1" id="KW-0175">Coiled coil</keyword>
<feature type="coiled-coil region" evidence="1">
    <location>
        <begin position="287"/>
        <end position="324"/>
    </location>
</feature>
<dbReference type="VEuPathDB" id="MicrosporidiaDB:NAPIS_ORF00442"/>
<dbReference type="AlphaFoldDB" id="T0L3C5"/>
<dbReference type="Proteomes" id="UP000053780">
    <property type="component" value="Unassembled WGS sequence"/>
</dbReference>
<protein>
    <submittedName>
        <fullName evidence="2">Uncharacterized protein</fullName>
    </submittedName>
</protein>
<proteinExistence type="predicted"/>
<dbReference type="HOGENOM" id="CLU_563915_0_0_1"/>
<organism evidence="2 3">
    <name type="scientific">Vairimorpha apis BRL 01</name>
    <dbReference type="NCBI Taxonomy" id="1037528"/>
    <lineage>
        <taxon>Eukaryota</taxon>
        <taxon>Fungi</taxon>
        <taxon>Fungi incertae sedis</taxon>
        <taxon>Microsporidia</taxon>
        <taxon>Nosematidae</taxon>
        <taxon>Vairimorpha</taxon>
    </lineage>
</organism>
<keyword evidence="3" id="KW-1185">Reference proteome</keyword>
<evidence type="ECO:0000313" key="2">
    <source>
        <dbReference type="EMBL" id="EQB61972.1"/>
    </source>
</evidence>
<dbReference type="EMBL" id="KE647055">
    <property type="protein sequence ID" value="EQB61972.1"/>
    <property type="molecule type" value="Genomic_DNA"/>
</dbReference>
<gene>
    <name evidence="2" type="ORF">NAPIS_ORF00442</name>
</gene>
<accession>T0L3C5</accession>
<reference evidence="2 3" key="1">
    <citation type="journal article" date="2013" name="BMC Genomics">
        <title>Genome sequencing and comparative genomics of honey bee microsporidia, Nosema apis reveal novel insights into host-parasite interactions.</title>
        <authorList>
            <person name="Chen Yp."/>
            <person name="Pettis J.S."/>
            <person name="Zhao Y."/>
            <person name="Liu X."/>
            <person name="Tallon L.J."/>
            <person name="Sadzewicz L.D."/>
            <person name="Li R."/>
            <person name="Zheng H."/>
            <person name="Huang S."/>
            <person name="Zhang X."/>
            <person name="Hamilton M.C."/>
            <person name="Pernal S.F."/>
            <person name="Melathopoulos A.P."/>
            <person name="Yan X."/>
            <person name="Evans J.D."/>
        </authorList>
    </citation>
    <scope>NUCLEOTIDE SEQUENCE [LARGE SCALE GENOMIC DNA]</scope>
    <source>
        <strain evidence="2 3">BRL 01</strain>
    </source>
</reference>
<feature type="coiled-coil region" evidence="1">
    <location>
        <begin position="372"/>
        <end position="441"/>
    </location>
</feature>
<evidence type="ECO:0000313" key="3">
    <source>
        <dbReference type="Proteomes" id="UP000053780"/>
    </source>
</evidence>
<dbReference type="OrthoDB" id="2195102at2759"/>
<evidence type="ECO:0000256" key="1">
    <source>
        <dbReference type="SAM" id="Coils"/>
    </source>
</evidence>
<name>T0L3C5_9MICR</name>
<sequence>MDFLKENTLNKKIEDFDFNKVNLINENNLELEQIKILNEQHKKTLENPEDLKLTHPIIIDSINSKPEINNSFSKNNSFIKTVELKKSSINYNENEFENNYNINKKTSIEANKSSFMDEKENETIMSNTTVVFDELVNTQCIKKMVNPKLIPTVNLNEILMDIGIRFLDDIVVSSTRRETLSKSRKDIDPSLINYYKFFLTHRISFFDTFSEYIKDNLLKLQESIKNIELNFSIKGTLLETDDKSNLRSLKTDCRNRATVSWYDIRAKKELEFNEMIIDKRNELIYIFNEKEIELDKLVNKKRDMEETFNDLELKLNNLNSVKNEINCGRKFNELSYKLEGLENEQNNENLFNKNNKGQLPTDIQQTLYNKETNEMELSIKQLNEDISDHEKVLESYRLESNKLQEQYNTKKMKEEVQERKEIELKNEIQELEKQFKNTTVSEHDLNRIRTEYEKTVTLLGLNFIEYNSEIINLEFLNILYYKIN</sequence>